<dbReference type="InterPro" id="IPR056884">
    <property type="entry name" value="NPHP3-like_N"/>
</dbReference>
<comment type="caution">
    <text evidence="4">The sequence shown here is derived from an EMBL/GenBank/DDBJ whole genome shotgun (WGS) entry which is preliminary data.</text>
</comment>
<feature type="compositionally biased region" description="Polar residues" evidence="2">
    <location>
        <begin position="59"/>
        <end position="70"/>
    </location>
</feature>
<accession>A0ABR1Y9B5</accession>
<dbReference type="InterPro" id="IPR031359">
    <property type="entry name" value="NACHT_N"/>
</dbReference>
<dbReference type="EMBL" id="JBBWRZ010000014">
    <property type="protein sequence ID" value="KAK8223242.1"/>
    <property type="molecule type" value="Genomic_DNA"/>
</dbReference>
<evidence type="ECO:0000313" key="4">
    <source>
        <dbReference type="EMBL" id="KAK8223242.1"/>
    </source>
</evidence>
<name>A0ABR1Y9B5_9PEZI</name>
<dbReference type="InterPro" id="IPR055497">
    <property type="entry name" value="DUF7069"/>
</dbReference>
<evidence type="ECO:0000256" key="1">
    <source>
        <dbReference type="ARBA" id="ARBA00022737"/>
    </source>
</evidence>
<feature type="domain" description="NACHT" evidence="3">
    <location>
        <begin position="383"/>
        <end position="525"/>
    </location>
</feature>
<sequence>MSRDWRELRKHHSPIGSFLRYCSCHGCKHVHEHQDHTDGEEADRPSSKYSAHDKRQAHQETATPDSAPSDSQEHLWDEAYQKLESKQQDLVGGFEKIIREEYDQAAGARLDDHTLESVSIRPLLKTVIERKLAEMSDGQLPEPMKNTIRIVQGVSGVITLAVKNCPEAALAWSVVTLSLTFLTRPGEVETSHRDGLAYVAARMEYFVAMESEVSKFPLPQQEMVSNSILELYSDVLEFQLHSVARLYRNRLKTLSRDLLDWDKWDDKLASLKQKESDVLRDAERIHRNLCRENLSKHHKELDRNFNQLLDFQKKQLEVSTQQLDVSTQQLNFVLSQDENECISSFARDYMGYKNDVSERIPGTCQWFVDHPKFHKFLSESGPRLLLVTADPGCGKSVLSKHLIDSVLPEKTRAQVCYFFFKDGHSDSMSLNVALCSMIHQLLCAKPALVKHAMKLFKENGTELFKSDTRLRDVLVNMATEENVVCVLDALDECEKNDLHDLCQFLDKPLKERKKPRLRFLMTSRPYDRITSEFHNQEDLRIPGEADETSGTIRREISLVIQYKVKRLKDELKLSDELAAEIEKRLFEVSHRTYLWVHLVFDDLSHGTTSAESKAQNVDVQREHTRFERTKKGIQKRLQTLPTSLNQAYEKILSRAPEKDKERLRKAFCIILAARRPLTVSEMNIAMETTAKTCSWDDLDCEPDEDFAQSLRNMAGLFISITGGKIYLIHQTAREFLQAEAQTTQYSRGEDSTWQNSIHMNEAHHTLAKITCRYLYVLAKTLETPETEIPVFQEYAAVEWNDHCRDALMGDEDSTRLDRFYQWVIGALHKSQAPPESQPHDVDIGLLEPHDLLDGILPPMVLERYGPMSYNTRMAPYRISYCLLEGNELERNMKRDIANGLGFTGEYLSQFATLWIWKRAYEKLRKNEQDLVTGFEEIIREQSHAHEGLDEEEETDEADVWDRERELMSTAAETLVKLEELGYPTQGICEPSFAANDAADIAYYLRNGLEGDLIGPWAFYQFCLSSLLGSCKADSTVYDGLTIIALVLSKTEDLDDGITYLRNYARWRCREALIELFAAVLRFLLHGIHQFCGTGETVVKPLQKEDWNGLMSIIYEKEKCFTSDALFDGLFEEYREMVDQRGYSERARVESWFEIE</sequence>
<dbReference type="Pfam" id="PF23239">
    <property type="entry name" value="DUF7069"/>
    <property type="match status" value="1"/>
</dbReference>
<feature type="compositionally biased region" description="Basic and acidic residues" evidence="2">
    <location>
        <begin position="34"/>
        <end position="58"/>
    </location>
</feature>
<evidence type="ECO:0000256" key="2">
    <source>
        <dbReference type="SAM" id="MobiDB-lite"/>
    </source>
</evidence>
<dbReference type="Proteomes" id="UP001492380">
    <property type="component" value="Unassembled WGS sequence"/>
</dbReference>
<keyword evidence="5" id="KW-1185">Reference proteome</keyword>
<reference evidence="4 5" key="1">
    <citation type="submission" date="2024-04" db="EMBL/GenBank/DDBJ databases">
        <title>Phyllosticta paracitricarpa is synonymous to the EU quarantine fungus P. citricarpa based on phylogenomic analyses.</title>
        <authorList>
            <consortium name="Lawrence Berkeley National Laboratory"/>
            <person name="Van Ingen-Buijs V.A."/>
            <person name="Van Westerhoven A.C."/>
            <person name="Haridas S."/>
            <person name="Skiadas P."/>
            <person name="Martin F."/>
            <person name="Groenewald J.Z."/>
            <person name="Crous P.W."/>
            <person name="Seidl M.F."/>
        </authorList>
    </citation>
    <scope>NUCLEOTIDE SEQUENCE [LARGE SCALE GENOMIC DNA]</scope>
    <source>
        <strain evidence="4 5">CBS 123374</strain>
    </source>
</reference>
<dbReference type="InterPro" id="IPR027417">
    <property type="entry name" value="P-loop_NTPase"/>
</dbReference>
<dbReference type="Pfam" id="PF24883">
    <property type="entry name" value="NPHP3_N"/>
    <property type="match status" value="1"/>
</dbReference>
<dbReference type="PANTHER" id="PTHR10039">
    <property type="entry name" value="AMELOGENIN"/>
    <property type="match status" value="1"/>
</dbReference>
<dbReference type="SUPFAM" id="SSF52540">
    <property type="entry name" value="P-loop containing nucleoside triphosphate hydrolases"/>
    <property type="match status" value="1"/>
</dbReference>
<dbReference type="InterPro" id="IPR007111">
    <property type="entry name" value="NACHT_NTPase"/>
</dbReference>
<dbReference type="Pfam" id="PF17100">
    <property type="entry name" value="NACHT_N"/>
    <property type="match status" value="2"/>
</dbReference>
<dbReference type="PROSITE" id="PS50837">
    <property type="entry name" value="NACHT"/>
    <property type="match status" value="1"/>
</dbReference>
<evidence type="ECO:0000259" key="3">
    <source>
        <dbReference type="PROSITE" id="PS50837"/>
    </source>
</evidence>
<organism evidence="4 5">
    <name type="scientific">Phyllosticta capitalensis</name>
    <dbReference type="NCBI Taxonomy" id="121624"/>
    <lineage>
        <taxon>Eukaryota</taxon>
        <taxon>Fungi</taxon>
        <taxon>Dikarya</taxon>
        <taxon>Ascomycota</taxon>
        <taxon>Pezizomycotina</taxon>
        <taxon>Dothideomycetes</taxon>
        <taxon>Dothideomycetes incertae sedis</taxon>
        <taxon>Botryosphaeriales</taxon>
        <taxon>Phyllostictaceae</taxon>
        <taxon>Phyllosticta</taxon>
    </lineage>
</organism>
<proteinExistence type="predicted"/>
<dbReference type="Gene3D" id="3.40.50.300">
    <property type="entry name" value="P-loop containing nucleotide triphosphate hydrolases"/>
    <property type="match status" value="1"/>
</dbReference>
<dbReference type="PANTHER" id="PTHR10039:SF14">
    <property type="entry name" value="NACHT DOMAIN-CONTAINING PROTEIN"/>
    <property type="match status" value="1"/>
</dbReference>
<evidence type="ECO:0000313" key="5">
    <source>
        <dbReference type="Proteomes" id="UP001492380"/>
    </source>
</evidence>
<feature type="region of interest" description="Disordered" evidence="2">
    <location>
        <begin position="34"/>
        <end position="73"/>
    </location>
</feature>
<protein>
    <recommendedName>
        <fullName evidence="3">NACHT domain-containing protein</fullName>
    </recommendedName>
</protein>
<keyword evidence="1" id="KW-0677">Repeat</keyword>
<gene>
    <name evidence="4" type="ORF">HDK90DRAFT_115361</name>
</gene>